<evidence type="ECO:0008006" key="3">
    <source>
        <dbReference type="Google" id="ProtNLM"/>
    </source>
</evidence>
<gene>
    <name evidence="1" type="ORF">F3Y22_tig00110482pilonHSYRG00610</name>
</gene>
<evidence type="ECO:0000313" key="1">
    <source>
        <dbReference type="EMBL" id="KAE8702673.1"/>
    </source>
</evidence>
<dbReference type="AlphaFoldDB" id="A0A6A3AFX0"/>
<keyword evidence="2" id="KW-1185">Reference proteome</keyword>
<evidence type="ECO:0000313" key="2">
    <source>
        <dbReference type="Proteomes" id="UP000436088"/>
    </source>
</evidence>
<protein>
    <recommendedName>
        <fullName evidence="3">Reverse transcriptase domain-containing protein</fullName>
    </recommendedName>
</protein>
<dbReference type="PANTHER" id="PTHR33116">
    <property type="entry name" value="REVERSE TRANSCRIPTASE ZINC-BINDING DOMAIN-CONTAINING PROTEIN-RELATED-RELATED"/>
    <property type="match status" value="1"/>
</dbReference>
<dbReference type="EMBL" id="VEPZ02001007">
    <property type="protein sequence ID" value="KAE8702673.1"/>
    <property type="molecule type" value="Genomic_DNA"/>
</dbReference>
<name>A0A6A3AFX0_HIBSY</name>
<dbReference type="Proteomes" id="UP000436088">
    <property type="component" value="Unassembled WGS sequence"/>
</dbReference>
<accession>A0A6A3AFX0</accession>
<sequence length="482" mass="54976">MYGDFIFVWEPHESFDYDGNQGVSRAMQDLLDCLEGIDVIDHPFVGMIFTWCNMREKIPLPRKLDRVLLRIIGIDQLQDVLCVELSSEMKDSLVVLGTSKEIRDVLFAMDENKTLGPDGYLVVFSSTMKRWLSDLILPNQSVFFTSMDLVENVLLAQKLVKGYERKHLSARGVIKVDLRNAFDSLDWVFVFQVLKVMGFSFPIYSLLNLATKYGVIEFHPMCMRIGFTHICFVEDLLEFTKGSLEVLIVVKGIMGRFYLMSWLLMNEYKSKIFCAGLGEPEIQVLIEHTGFRVGLLPGSEGSARGARVSWEMVCHPKCESGLGLKNIRVWNSVYMMRCLSLIPVKFALVGALDGKFQAKAAWDMLQDKQDHLFAECGFARAILALIMQACYVWCDGASWEVMVRWVQENGKGKLLRATMICLAWCACIYHIWLERNGRLHGAPQKKVDDIIRMIIRLVGLRLRGYVKVPAHFFGFAADWGII</sequence>
<comment type="caution">
    <text evidence="1">The sequence shown here is derived from an EMBL/GenBank/DDBJ whole genome shotgun (WGS) entry which is preliminary data.</text>
</comment>
<proteinExistence type="predicted"/>
<organism evidence="1 2">
    <name type="scientific">Hibiscus syriacus</name>
    <name type="common">Rose of Sharon</name>
    <dbReference type="NCBI Taxonomy" id="106335"/>
    <lineage>
        <taxon>Eukaryota</taxon>
        <taxon>Viridiplantae</taxon>
        <taxon>Streptophyta</taxon>
        <taxon>Embryophyta</taxon>
        <taxon>Tracheophyta</taxon>
        <taxon>Spermatophyta</taxon>
        <taxon>Magnoliopsida</taxon>
        <taxon>eudicotyledons</taxon>
        <taxon>Gunneridae</taxon>
        <taxon>Pentapetalae</taxon>
        <taxon>rosids</taxon>
        <taxon>malvids</taxon>
        <taxon>Malvales</taxon>
        <taxon>Malvaceae</taxon>
        <taxon>Malvoideae</taxon>
        <taxon>Hibiscus</taxon>
    </lineage>
</organism>
<dbReference type="PANTHER" id="PTHR33116:SF80">
    <property type="entry name" value="REVERSE TRANSCRIPTASE ZINC-BINDING DOMAIN-CONTAINING PROTEIN"/>
    <property type="match status" value="1"/>
</dbReference>
<reference evidence="1" key="1">
    <citation type="submission" date="2019-09" db="EMBL/GenBank/DDBJ databases">
        <title>Draft genome information of white flower Hibiscus syriacus.</title>
        <authorList>
            <person name="Kim Y.-M."/>
        </authorList>
    </citation>
    <scope>NUCLEOTIDE SEQUENCE [LARGE SCALE GENOMIC DNA]</scope>
    <source>
        <strain evidence="1">YM2019G1</strain>
    </source>
</reference>